<organism evidence="1 2">
    <name type="scientific">Pseudonocardia autotrophica</name>
    <name type="common">Amycolata autotrophica</name>
    <name type="synonym">Nocardia autotrophica</name>
    <dbReference type="NCBI Taxonomy" id="2074"/>
    <lineage>
        <taxon>Bacteria</taxon>
        <taxon>Bacillati</taxon>
        <taxon>Actinomycetota</taxon>
        <taxon>Actinomycetes</taxon>
        <taxon>Pseudonocardiales</taxon>
        <taxon>Pseudonocardiaceae</taxon>
        <taxon>Pseudonocardia</taxon>
    </lineage>
</organism>
<keyword evidence="2" id="KW-1185">Reference proteome</keyword>
<gene>
    <name evidence="1" type="ORF">BG845_06305</name>
</gene>
<dbReference type="EMBL" id="MIGB01000057">
    <property type="protein sequence ID" value="OSY35147.1"/>
    <property type="molecule type" value="Genomic_DNA"/>
</dbReference>
<reference evidence="1 2" key="1">
    <citation type="submission" date="2016-09" db="EMBL/GenBank/DDBJ databases">
        <title>Pseudonocardia autotrophica DSM535, a candidate organism with high potential of specific P450 cytochromes.</title>
        <authorList>
            <person name="Grumaz C."/>
            <person name="Vainshtein Y."/>
            <person name="Kirstahler P."/>
            <person name="Sohn K."/>
        </authorList>
    </citation>
    <scope>NUCLEOTIDE SEQUENCE [LARGE SCALE GENOMIC DNA]</scope>
    <source>
        <strain evidence="1 2">DSM 535</strain>
    </source>
</reference>
<evidence type="ECO:0000313" key="2">
    <source>
        <dbReference type="Proteomes" id="UP000194360"/>
    </source>
</evidence>
<proteinExistence type="predicted"/>
<comment type="caution">
    <text evidence="1">The sequence shown here is derived from an EMBL/GenBank/DDBJ whole genome shotgun (WGS) entry which is preliminary data.</text>
</comment>
<protein>
    <submittedName>
        <fullName evidence="1">Uncharacterized protein</fullName>
    </submittedName>
</protein>
<name>A0A1Y2MKG8_PSEAH</name>
<accession>A0A1Y2MKG8</accession>
<sequence length="114" mass="12230">MALGLVPTPGISGFSLGDRDGPGLVGRVWRSDLVHDGGYQPAFPAVDGADLLLRPDLFQRLQRITGESRARVGVSVSYHSDDDIDDSSKEQVAVVESTRGMNHRLLGTRADTPS</sequence>
<dbReference type="Proteomes" id="UP000194360">
    <property type="component" value="Unassembled WGS sequence"/>
</dbReference>
<dbReference type="RefSeq" id="WP_125911485.1">
    <property type="nucleotide sequence ID" value="NZ_AP018920.1"/>
</dbReference>
<evidence type="ECO:0000313" key="1">
    <source>
        <dbReference type="EMBL" id="OSY35147.1"/>
    </source>
</evidence>
<dbReference type="AlphaFoldDB" id="A0A1Y2MKG8"/>